<dbReference type="PROSITE" id="PS01011">
    <property type="entry name" value="FOLYLPOLYGLU_SYNT_1"/>
    <property type="match status" value="1"/>
</dbReference>
<dbReference type="Gene3D" id="3.90.190.20">
    <property type="entry name" value="Mur ligase, C-terminal domain"/>
    <property type="match status" value="1"/>
</dbReference>
<dbReference type="InterPro" id="IPR036615">
    <property type="entry name" value="Mur_ligase_C_dom_sf"/>
</dbReference>
<keyword evidence="17" id="KW-1185">Reference proteome</keyword>
<evidence type="ECO:0000259" key="14">
    <source>
        <dbReference type="Pfam" id="PF08245"/>
    </source>
</evidence>
<feature type="compositionally biased region" description="Low complexity" evidence="13">
    <location>
        <begin position="483"/>
        <end position="496"/>
    </location>
</feature>
<comment type="similarity">
    <text evidence="2">Belongs to the folylpolyglutamate synthase family.</text>
</comment>
<organism evidence="15 16">
    <name type="scientific">Biomphalaria glabrata</name>
    <name type="common">Bloodfluke planorb</name>
    <name type="synonym">Freshwater snail</name>
    <dbReference type="NCBI Taxonomy" id="6526"/>
    <lineage>
        <taxon>Eukaryota</taxon>
        <taxon>Metazoa</taxon>
        <taxon>Spiralia</taxon>
        <taxon>Lophotrochozoa</taxon>
        <taxon>Mollusca</taxon>
        <taxon>Gastropoda</taxon>
        <taxon>Heterobranchia</taxon>
        <taxon>Euthyneura</taxon>
        <taxon>Panpulmonata</taxon>
        <taxon>Hygrophila</taxon>
        <taxon>Lymnaeoidea</taxon>
        <taxon>Planorbidae</taxon>
        <taxon>Biomphalaria</taxon>
    </lineage>
</organism>
<evidence type="ECO:0000313" key="18">
    <source>
        <dbReference type="RefSeq" id="XP_013081701.1"/>
    </source>
</evidence>
<evidence type="ECO:0000256" key="2">
    <source>
        <dbReference type="ARBA" id="ARBA00008276"/>
    </source>
</evidence>
<comment type="catalytic activity">
    <reaction evidence="12">
        <text>(6S)-5,6,7,8-tetrahydrofolyl-(gamma-L-Glu)(n) + L-glutamate + ATP = (6S)-5,6,7,8-tetrahydrofolyl-(gamma-L-Glu)(n+1) + ADP + phosphate + H(+)</text>
        <dbReference type="Rhea" id="RHEA:10580"/>
        <dbReference type="Rhea" id="RHEA-COMP:14738"/>
        <dbReference type="Rhea" id="RHEA-COMP:14740"/>
        <dbReference type="ChEBI" id="CHEBI:15378"/>
        <dbReference type="ChEBI" id="CHEBI:29985"/>
        <dbReference type="ChEBI" id="CHEBI:30616"/>
        <dbReference type="ChEBI" id="CHEBI:43474"/>
        <dbReference type="ChEBI" id="CHEBI:141005"/>
        <dbReference type="ChEBI" id="CHEBI:456216"/>
        <dbReference type="EC" id="6.3.2.17"/>
    </reaction>
</comment>
<dbReference type="GO" id="GO:0005829">
    <property type="term" value="C:cytosol"/>
    <property type="evidence" value="ECO:0007669"/>
    <property type="project" value="TreeGrafter"/>
</dbReference>
<evidence type="ECO:0000256" key="5">
    <source>
        <dbReference type="ARBA" id="ARBA00022598"/>
    </source>
</evidence>
<dbReference type="OMA" id="RMNTEND"/>
<dbReference type="GeneID" id="106067116"/>
<evidence type="ECO:0000256" key="4">
    <source>
        <dbReference type="ARBA" id="ARBA00022563"/>
    </source>
</evidence>
<gene>
    <name evidence="15" type="primary">106067116</name>
    <name evidence="18" type="synonym">LOC106067116</name>
</gene>
<dbReference type="EC" id="6.3.2.17" evidence="3"/>
<evidence type="ECO:0000256" key="11">
    <source>
        <dbReference type="ARBA" id="ARBA00030876"/>
    </source>
</evidence>
<evidence type="ECO:0000256" key="1">
    <source>
        <dbReference type="ARBA" id="ARBA00005150"/>
    </source>
</evidence>
<dbReference type="SUPFAM" id="SSF53244">
    <property type="entry name" value="MurD-like peptide ligases, peptide-binding domain"/>
    <property type="match status" value="1"/>
</dbReference>
<keyword evidence="9" id="KW-0460">Magnesium</keyword>
<evidence type="ECO:0000256" key="8">
    <source>
        <dbReference type="ARBA" id="ARBA00022840"/>
    </source>
</evidence>
<dbReference type="GO" id="GO:0005739">
    <property type="term" value="C:mitochondrion"/>
    <property type="evidence" value="ECO:0007669"/>
    <property type="project" value="TreeGrafter"/>
</dbReference>
<dbReference type="Proteomes" id="UP000076420">
    <property type="component" value="Unassembled WGS sequence"/>
</dbReference>
<dbReference type="GO" id="GO:0006730">
    <property type="term" value="P:one-carbon metabolic process"/>
    <property type="evidence" value="ECO:0007669"/>
    <property type="project" value="UniProtKB-KW"/>
</dbReference>
<dbReference type="InterPro" id="IPR018109">
    <property type="entry name" value="Folylpolyglutamate_synth_CS"/>
</dbReference>
<dbReference type="Proteomes" id="UP001165740">
    <property type="component" value="Chromosome 9"/>
</dbReference>
<proteinExistence type="inferred from homology"/>
<dbReference type="GO" id="GO:0004326">
    <property type="term" value="F:tetrahydrofolylpolyglutamate synthase activity"/>
    <property type="evidence" value="ECO:0007669"/>
    <property type="project" value="UniProtKB-EC"/>
</dbReference>
<dbReference type="RefSeq" id="XP_013081701.1">
    <property type="nucleotide sequence ID" value="XM_013226247.2"/>
</dbReference>
<keyword evidence="4" id="KW-0554">One-carbon metabolism</keyword>
<evidence type="ECO:0000256" key="13">
    <source>
        <dbReference type="SAM" id="MobiDB-lite"/>
    </source>
</evidence>
<keyword evidence="6" id="KW-0479">Metal-binding</keyword>
<dbReference type="VEuPathDB" id="VectorBase:BGLAX_039156"/>
<dbReference type="PANTHER" id="PTHR11136">
    <property type="entry name" value="FOLYLPOLYGLUTAMATE SYNTHASE-RELATED"/>
    <property type="match status" value="1"/>
</dbReference>
<keyword evidence="7" id="KW-0547">Nucleotide-binding</keyword>
<evidence type="ECO:0000256" key="7">
    <source>
        <dbReference type="ARBA" id="ARBA00022741"/>
    </source>
</evidence>
<reference evidence="15" key="1">
    <citation type="submission" date="2020-05" db="UniProtKB">
        <authorList>
            <consortium name="EnsemblMetazoa"/>
        </authorList>
    </citation>
    <scope>IDENTIFICATION</scope>
    <source>
        <strain evidence="15">BB02</strain>
    </source>
</reference>
<dbReference type="AlphaFoldDB" id="A0A2C9JT53"/>
<dbReference type="GO" id="GO:0005524">
    <property type="term" value="F:ATP binding"/>
    <property type="evidence" value="ECO:0007669"/>
    <property type="project" value="UniProtKB-KW"/>
</dbReference>
<dbReference type="UniPathway" id="UPA00850"/>
<feature type="domain" description="Mur ligase central" evidence="14">
    <location>
        <begin position="154"/>
        <end position="250"/>
    </location>
</feature>
<keyword evidence="5" id="KW-0436">Ligase</keyword>
<dbReference type="NCBIfam" id="TIGR01499">
    <property type="entry name" value="folC"/>
    <property type="match status" value="1"/>
</dbReference>
<evidence type="ECO:0000256" key="6">
    <source>
        <dbReference type="ARBA" id="ARBA00022723"/>
    </source>
</evidence>
<sequence>MELDIEANYNKAVETLNTKLMSLRGWHEQTNRLKYEGKTHLIIPMVNRFIHRSGLTDEEVDKLCMIHITGTKGKGSTSAFTENILRNHGYRTGLFTSPHLVEVRERIRINGRPLCKAKYCYYFWKVYNKLKETEEVGSPIEEGRSMPAYFAFNVVLSLHIFLNEGVDIAIMEVGVGGLTDSTNFIRHPVACAITSLGLEHTDDLGDTIESIAFHKSGIFKKHCPALTAPQSDSAMQVILNRAKEMECPLYVMNPLSEEVMKEYNFTLSIAGDKQRHNAALAIQLFHLWEDYQHKKVHPRVSNDLNVGEIPRLTCTKLDSATVVGLSTCKWPGRAQVIAKDSITYYIDGAHTKESMELCTSWFSEVADKEKASIDGKVVRVLIFFTAPERDPEALVYPLRDCEFDAAVFCPFVVSTIESQCRPDLQLKKLDPKVQSETVERNKLAWDKLMANTQREKNNLKLLKAGWPVEDLLKSNVQDKRLNSSDGDSSEKSSVISASTTESDRSDLMSIGSSEDAEGGEGIAPNRDLLPMGDMLSYVIEPSLILNANLLCHSDKQDKNEKLNSELTSSLNSNPSLIFPCIIEALRWAGQGRDSTVQVLDGCAVPHPVPASLQGATHIQILATGSLNFVGGVLDVLTSIDGDVYL</sequence>
<dbReference type="InterPro" id="IPR001645">
    <property type="entry name" value="Folylpolyglutamate_synth"/>
</dbReference>
<dbReference type="PANTHER" id="PTHR11136:SF5">
    <property type="entry name" value="FOLYLPOLYGLUTAMATE SYNTHASE, MITOCHONDRIAL"/>
    <property type="match status" value="1"/>
</dbReference>
<name>A0A2C9JT53_BIOGL</name>
<dbReference type="SUPFAM" id="SSF53623">
    <property type="entry name" value="MurD-like peptide ligases, catalytic domain"/>
    <property type="match status" value="1"/>
</dbReference>
<evidence type="ECO:0000256" key="9">
    <source>
        <dbReference type="ARBA" id="ARBA00022842"/>
    </source>
</evidence>
<dbReference type="KEGG" id="bgt:106067116"/>
<dbReference type="VEuPathDB" id="VectorBase:BGLB007647"/>
<evidence type="ECO:0000313" key="17">
    <source>
        <dbReference type="Proteomes" id="UP001165740"/>
    </source>
</evidence>
<dbReference type="Pfam" id="PF08245">
    <property type="entry name" value="Mur_ligase_M"/>
    <property type="match status" value="1"/>
</dbReference>
<evidence type="ECO:0000313" key="16">
    <source>
        <dbReference type="Proteomes" id="UP000076420"/>
    </source>
</evidence>
<comment type="pathway">
    <text evidence="1">Cofactor biosynthesis; tetrahydrofolylpolyglutamate biosynthesis.</text>
</comment>
<dbReference type="InterPro" id="IPR013221">
    <property type="entry name" value="Mur_ligase_cen"/>
</dbReference>
<evidence type="ECO:0000256" key="3">
    <source>
        <dbReference type="ARBA" id="ARBA00013025"/>
    </source>
</evidence>
<accession>A0A2C9JT53</accession>
<evidence type="ECO:0000256" key="12">
    <source>
        <dbReference type="ARBA" id="ARBA00047493"/>
    </source>
</evidence>
<keyword evidence="8" id="KW-0067">ATP-binding</keyword>
<reference evidence="18" key="2">
    <citation type="submission" date="2025-04" db="UniProtKB">
        <authorList>
            <consortium name="RefSeq"/>
        </authorList>
    </citation>
    <scope>IDENTIFICATION</scope>
</reference>
<feature type="region of interest" description="Disordered" evidence="13">
    <location>
        <begin position="477"/>
        <end position="525"/>
    </location>
</feature>
<dbReference type="OrthoDB" id="5212574at2759"/>
<dbReference type="GO" id="GO:0046872">
    <property type="term" value="F:metal ion binding"/>
    <property type="evidence" value="ECO:0007669"/>
    <property type="project" value="UniProtKB-KW"/>
</dbReference>
<evidence type="ECO:0000256" key="10">
    <source>
        <dbReference type="ARBA" id="ARBA00030592"/>
    </source>
</evidence>
<dbReference type="InterPro" id="IPR036565">
    <property type="entry name" value="Mur-like_cat_sf"/>
</dbReference>
<protein>
    <recommendedName>
        <fullName evidence="3">tetrahydrofolate synthase</fullName>
        <ecNumber evidence="3">6.3.2.17</ecNumber>
    </recommendedName>
    <alternativeName>
        <fullName evidence="11">Folylpoly-gamma-glutamate synthetase</fullName>
    </alternativeName>
    <alternativeName>
        <fullName evidence="10">Tetrahydrofolylpolyglutamate synthase</fullName>
    </alternativeName>
</protein>
<dbReference type="EnsemblMetazoa" id="BGLB007647-RC">
    <property type="protein sequence ID" value="BGLB007647-PC"/>
    <property type="gene ID" value="BGLB007647"/>
</dbReference>
<dbReference type="Gene3D" id="3.40.1190.10">
    <property type="entry name" value="Mur-like, catalytic domain"/>
    <property type="match status" value="1"/>
</dbReference>
<dbReference type="STRING" id="6526.A0A2C9JT53"/>
<evidence type="ECO:0000313" key="15">
    <source>
        <dbReference type="EnsemblMetazoa" id="BGLB007647-PC"/>
    </source>
</evidence>